<feature type="chain" id="PRO_5020934212" description="Ricin B lectin domain-containing protein" evidence="1">
    <location>
        <begin position="16"/>
        <end position="211"/>
    </location>
</feature>
<evidence type="ECO:0000256" key="1">
    <source>
        <dbReference type="SAM" id="SignalP"/>
    </source>
</evidence>
<dbReference type="AlphaFoldDB" id="A0A4V1M4B8"/>
<reference evidence="2 3" key="1">
    <citation type="submission" date="2016-06" db="EMBL/GenBank/DDBJ databases">
        <title>Evolution of pathogenesis and genome organization in the Tremellales.</title>
        <authorList>
            <person name="Cuomo C."/>
            <person name="Litvintseva A."/>
            <person name="Heitman J."/>
            <person name="Chen Y."/>
            <person name="Sun S."/>
            <person name="Springer D."/>
            <person name="Dromer F."/>
            <person name="Young S."/>
            <person name="Zeng Q."/>
            <person name="Chapman S."/>
            <person name="Gujja S."/>
            <person name="Saif S."/>
            <person name="Birren B."/>
        </authorList>
    </citation>
    <scope>NUCLEOTIDE SEQUENCE [LARGE SCALE GENOMIC DNA]</scope>
    <source>
        <strain evidence="2 3">ATCC 28783</strain>
    </source>
</reference>
<comment type="caution">
    <text evidence="2">The sequence shown here is derived from an EMBL/GenBank/DDBJ whole genome shotgun (WGS) entry which is preliminary data.</text>
</comment>
<evidence type="ECO:0008006" key="4">
    <source>
        <dbReference type="Google" id="ProtNLM"/>
    </source>
</evidence>
<gene>
    <name evidence="2" type="ORF">M231_02872</name>
</gene>
<feature type="signal peptide" evidence="1">
    <location>
        <begin position="1"/>
        <end position="15"/>
    </location>
</feature>
<name>A0A4V1M4B8_TREME</name>
<organism evidence="2 3">
    <name type="scientific">Tremella mesenterica</name>
    <name type="common">Jelly fungus</name>
    <dbReference type="NCBI Taxonomy" id="5217"/>
    <lineage>
        <taxon>Eukaryota</taxon>
        <taxon>Fungi</taxon>
        <taxon>Dikarya</taxon>
        <taxon>Basidiomycota</taxon>
        <taxon>Agaricomycotina</taxon>
        <taxon>Tremellomycetes</taxon>
        <taxon>Tremellales</taxon>
        <taxon>Tremellaceae</taxon>
        <taxon>Tremella</taxon>
    </lineage>
</organism>
<keyword evidence="1" id="KW-0732">Signal</keyword>
<dbReference type="Proteomes" id="UP000289152">
    <property type="component" value="Unassembled WGS sequence"/>
</dbReference>
<dbReference type="InParanoid" id="A0A4V1M4B8"/>
<accession>A0A4V1M4B8</accession>
<evidence type="ECO:0000313" key="2">
    <source>
        <dbReference type="EMBL" id="RXK39817.1"/>
    </source>
</evidence>
<protein>
    <recommendedName>
        <fullName evidence="4">Ricin B lectin domain-containing protein</fullName>
    </recommendedName>
</protein>
<dbReference type="EMBL" id="SDIL01000026">
    <property type="protein sequence ID" value="RXK39817.1"/>
    <property type="molecule type" value="Genomic_DNA"/>
</dbReference>
<keyword evidence="3" id="KW-1185">Reference proteome</keyword>
<dbReference type="VEuPathDB" id="FungiDB:TREMEDRAFT_29816"/>
<sequence length="211" mass="22944">MYLVLSSLLTTLAAASPLGKRDDRLSCVQFQYGGPFTSFGLNGWIHLYANVTQFYPDTQTTTFNVTQVGVDGNGEIAACGDCRSTQQFGFEVCQGPDGKGYEGLSNSPEFFYGHILFTYDQSDIQCLEALRIPVNGSTVRLADCQYKYSTAGKSNQYFLMSTSTGPYEARLVQDDSAGSYGPIVDSDGVVELYDGPATGPFSFFGFQAPIF</sequence>
<dbReference type="OrthoDB" id="2560477at2759"/>
<evidence type="ECO:0000313" key="3">
    <source>
        <dbReference type="Proteomes" id="UP000289152"/>
    </source>
</evidence>
<proteinExistence type="predicted"/>